<dbReference type="PROSITE" id="PS50126">
    <property type="entry name" value="S1"/>
    <property type="match status" value="1"/>
</dbReference>
<feature type="compositionally biased region" description="Low complexity" evidence="6">
    <location>
        <begin position="1"/>
        <end position="18"/>
    </location>
</feature>
<feature type="region of interest" description="Disordered" evidence="6">
    <location>
        <begin position="709"/>
        <end position="732"/>
    </location>
</feature>
<feature type="compositionally biased region" description="Basic and acidic residues" evidence="6">
    <location>
        <begin position="201"/>
        <end position="212"/>
    </location>
</feature>
<feature type="region of interest" description="Disordered" evidence="6">
    <location>
        <begin position="58"/>
        <end position="136"/>
    </location>
</feature>
<dbReference type="Gene3D" id="2.40.50.140">
    <property type="entry name" value="Nucleic acid-binding proteins"/>
    <property type="match status" value="1"/>
</dbReference>
<comment type="caution">
    <text evidence="9">The sequence shown here is derived from an EMBL/GenBank/DDBJ whole genome shotgun (WGS) entry which is preliminary data.</text>
</comment>
<evidence type="ECO:0000259" key="7">
    <source>
        <dbReference type="PROSITE" id="PS50126"/>
    </source>
</evidence>
<dbReference type="InterPro" id="IPR018247">
    <property type="entry name" value="EF_Hand_1_Ca_BS"/>
</dbReference>
<dbReference type="InterPro" id="IPR003029">
    <property type="entry name" value="S1_domain"/>
</dbReference>
<feature type="domain" description="EF-hand" evidence="8">
    <location>
        <begin position="839"/>
        <end position="874"/>
    </location>
</feature>
<dbReference type="InterPro" id="IPR020094">
    <property type="entry name" value="TruA/RsuA/RluB/E/F_N"/>
</dbReference>
<evidence type="ECO:0000313" key="10">
    <source>
        <dbReference type="Proteomes" id="UP001642484"/>
    </source>
</evidence>
<keyword evidence="3 5" id="KW-0694">RNA-binding</keyword>
<evidence type="ECO:0000313" key="9">
    <source>
        <dbReference type="EMBL" id="CAK9088450.1"/>
    </source>
</evidence>
<proteinExistence type="inferred from homology"/>
<evidence type="ECO:0008006" key="11">
    <source>
        <dbReference type="Google" id="ProtNLM"/>
    </source>
</evidence>
<sequence>MATPLGASAPLGAPAPLLWSSGPQPHHGRPVLPRWSNHLNGPATLVLTTVATRATCGVRGAARRARKKAASDLPEPPPLPDLPPLPKRTSAKAKASEAEESPDVPPLPPLPSFAIRDDSEEQQPSAAEELPDVPPLPPLPSFAVRLGDINATKGPILQMIDEACFSARDDSEEQQPSAAEELPELPPLNLQSDEELELDNEEQKNRKEAERREKLRFLGPTARVWALDPARPVPREFYMLQRKDEEPRPLAWEEARIDFLPLGETVRGVVEEIRPYGSFIGLVMCGMEEHGGPSLQRPLRFGEDSGIRCFCEELQVSNDRAQLQVGEQVAVKILQVDQQTKRVQSLLGRRLENLSFIRASDAGVWIGKGKMAHGRLRRAARSRSTTGDEVIEWLPHEAFGSEKVGSMRTTWSDQHRVGADDQPAAPHASQPSSSACMHPVMRHAFTPLPRATTTAARGALSGAPRGAEAPAQQVPLLRCVALAGGSVRAARRLVAQKRVYINGRRADDETLLVDNADVVTILKISKGSAVHVPTPPRKLYKPYGVLCSQVRDRADAQLVADFYPTGAEQTCHNVGRLDLRSEGLLLFTSDGFFTRSVLMPETHIEKEYVVKLRMLDASCSFKCPGHEELSRLREGIDLGDGKDLAVALSAELLRCDADERSALLRLVVSNGRYHLVRRMCSALGYRCERLLRTRVGSITGVQPDVLLRDDDAAPMSSAGRPASEAEDLQPGEYAPLSPEEVKVLCAITSRKSALPREPQEFSRVLHTFGTDTANWEERQCVSRDAVRDPFTSPFKHQGRNPEEELGINLQNREPIVGRKLTNNEALARARRVIISAKAHREMTWDKVFAAADVDRSGSLDVKELKQAVRSSLRISPQTLPDHDLHLLFEAIDHDNSGLVELTELLQYVSHGAKRDDQQELFRKKTARVRRTMNLAFRKYTASHSAITELFANIDAGGDGKISLAEFMYFARMNLKLSAYDVGDMELKQFYKGMDPDGDGVDPKELLKFIKEQHAELSGRKAFSFMDGAARDAKKEPWKQRNPFERLSSQTPSCVFVNLGRIKSPHMRLAIS</sequence>
<dbReference type="Pfam" id="PF00849">
    <property type="entry name" value="PseudoU_synth_2"/>
    <property type="match status" value="1"/>
</dbReference>
<keyword evidence="4" id="KW-0413">Isomerase</keyword>
<dbReference type="InterPro" id="IPR020103">
    <property type="entry name" value="PsdUridine_synth_cat_dom_sf"/>
</dbReference>
<dbReference type="InterPro" id="IPR012340">
    <property type="entry name" value="NA-bd_OB-fold"/>
</dbReference>
<feature type="compositionally biased region" description="Pro residues" evidence="6">
    <location>
        <begin position="74"/>
        <end position="86"/>
    </location>
</feature>
<dbReference type="Pfam" id="PF13202">
    <property type="entry name" value="EF-hand_5"/>
    <property type="match status" value="1"/>
</dbReference>
<dbReference type="EMBL" id="CAXAMN010024650">
    <property type="protein sequence ID" value="CAK9088450.1"/>
    <property type="molecule type" value="Genomic_DNA"/>
</dbReference>
<dbReference type="PROSITE" id="PS50222">
    <property type="entry name" value="EF_HAND_2"/>
    <property type="match status" value="4"/>
</dbReference>
<dbReference type="Pfam" id="PF13499">
    <property type="entry name" value="EF-hand_7"/>
    <property type="match status" value="1"/>
</dbReference>
<keyword evidence="10" id="KW-1185">Reference proteome</keyword>
<organism evidence="9 10">
    <name type="scientific">Durusdinium trenchii</name>
    <dbReference type="NCBI Taxonomy" id="1381693"/>
    <lineage>
        <taxon>Eukaryota</taxon>
        <taxon>Sar</taxon>
        <taxon>Alveolata</taxon>
        <taxon>Dinophyceae</taxon>
        <taxon>Suessiales</taxon>
        <taxon>Symbiodiniaceae</taxon>
        <taxon>Durusdinium</taxon>
    </lineage>
</organism>
<keyword evidence="2" id="KW-0106">Calcium</keyword>
<dbReference type="SUPFAM" id="SSF47473">
    <property type="entry name" value="EF-hand"/>
    <property type="match status" value="1"/>
</dbReference>
<evidence type="ECO:0000256" key="3">
    <source>
        <dbReference type="ARBA" id="ARBA00022884"/>
    </source>
</evidence>
<evidence type="ECO:0000256" key="5">
    <source>
        <dbReference type="PROSITE-ProRule" id="PRU00182"/>
    </source>
</evidence>
<dbReference type="PANTHER" id="PTHR47683">
    <property type="entry name" value="PSEUDOURIDINE SYNTHASE FAMILY PROTEIN-RELATED"/>
    <property type="match status" value="1"/>
</dbReference>
<evidence type="ECO:0000259" key="8">
    <source>
        <dbReference type="PROSITE" id="PS50222"/>
    </source>
</evidence>
<dbReference type="SUPFAM" id="SSF55120">
    <property type="entry name" value="Pseudouridine synthase"/>
    <property type="match status" value="1"/>
</dbReference>
<evidence type="ECO:0000256" key="6">
    <source>
        <dbReference type="SAM" id="MobiDB-lite"/>
    </source>
</evidence>
<dbReference type="InterPro" id="IPR002048">
    <property type="entry name" value="EF_hand_dom"/>
</dbReference>
<dbReference type="CDD" id="cd00165">
    <property type="entry name" value="S4"/>
    <property type="match status" value="1"/>
</dbReference>
<dbReference type="PANTHER" id="PTHR47683:SF4">
    <property type="entry name" value="PSEUDOURIDINE SYNTHASE"/>
    <property type="match status" value="1"/>
</dbReference>
<dbReference type="InterPro" id="IPR042092">
    <property type="entry name" value="PsdUridine_s_RsuA/RluB/E/F_cat"/>
</dbReference>
<dbReference type="InterPro" id="IPR011992">
    <property type="entry name" value="EF-hand-dom_pair"/>
</dbReference>
<dbReference type="Proteomes" id="UP001642484">
    <property type="component" value="Unassembled WGS sequence"/>
</dbReference>
<accession>A0ABP0QLW7</accession>
<evidence type="ECO:0000256" key="2">
    <source>
        <dbReference type="ARBA" id="ARBA00022837"/>
    </source>
</evidence>
<dbReference type="PROSITE" id="PS00018">
    <property type="entry name" value="EF_HAND_1"/>
    <property type="match status" value="2"/>
</dbReference>
<dbReference type="PROSITE" id="PS01149">
    <property type="entry name" value="PSI_RSU"/>
    <property type="match status" value="1"/>
</dbReference>
<dbReference type="Gene3D" id="3.30.70.580">
    <property type="entry name" value="Pseudouridine synthase I, catalytic domain, N-terminal subdomain"/>
    <property type="match status" value="1"/>
</dbReference>
<dbReference type="SUPFAM" id="SSF55174">
    <property type="entry name" value="Alpha-L RNA-binding motif"/>
    <property type="match status" value="1"/>
</dbReference>
<feature type="domain" description="EF-hand" evidence="8">
    <location>
        <begin position="879"/>
        <end position="914"/>
    </location>
</feature>
<feature type="domain" description="EF-hand" evidence="8">
    <location>
        <begin position="941"/>
        <end position="976"/>
    </location>
</feature>
<feature type="domain" description="EF-hand" evidence="8">
    <location>
        <begin position="981"/>
        <end position="1015"/>
    </location>
</feature>
<feature type="region of interest" description="Disordered" evidence="6">
    <location>
        <begin position="167"/>
        <end position="212"/>
    </location>
</feature>
<dbReference type="InterPro" id="IPR018496">
    <property type="entry name" value="PsdUridine_synth_RsuA/RluB_CS"/>
</dbReference>
<evidence type="ECO:0000256" key="4">
    <source>
        <dbReference type="ARBA" id="ARBA00023235"/>
    </source>
</evidence>
<evidence type="ECO:0000256" key="1">
    <source>
        <dbReference type="ARBA" id="ARBA00008348"/>
    </source>
</evidence>
<feature type="domain" description="S1 motif" evidence="7">
    <location>
        <begin position="263"/>
        <end position="350"/>
    </location>
</feature>
<protein>
    <recommendedName>
        <fullName evidence="11">RNA-binding S4 domain-containing protein</fullName>
    </recommendedName>
</protein>
<gene>
    <name evidence="9" type="ORF">CCMP2556_LOCUS42652</name>
</gene>
<dbReference type="InterPro" id="IPR050343">
    <property type="entry name" value="RsuA_PseudoU_synthase"/>
</dbReference>
<name>A0ABP0QLW7_9DINO</name>
<comment type="similarity">
    <text evidence="1">Belongs to the pseudouridine synthase RsuA family.</text>
</comment>
<dbReference type="Gene3D" id="1.10.238.10">
    <property type="entry name" value="EF-hand"/>
    <property type="match status" value="2"/>
</dbReference>
<dbReference type="InterPro" id="IPR006145">
    <property type="entry name" value="PsdUridine_synth_RsuA/RluA"/>
</dbReference>
<dbReference type="SMART" id="SM00054">
    <property type="entry name" value="EFh"/>
    <property type="match status" value="4"/>
</dbReference>
<feature type="region of interest" description="Disordered" evidence="6">
    <location>
        <begin position="1"/>
        <end position="35"/>
    </location>
</feature>
<reference evidence="9 10" key="1">
    <citation type="submission" date="2024-02" db="EMBL/GenBank/DDBJ databases">
        <authorList>
            <person name="Chen Y."/>
            <person name="Shah S."/>
            <person name="Dougan E. K."/>
            <person name="Thang M."/>
            <person name="Chan C."/>
        </authorList>
    </citation>
    <scope>NUCLEOTIDE SEQUENCE [LARGE SCALE GENOMIC DNA]</scope>
</reference>
<dbReference type="CDD" id="cd00051">
    <property type="entry name" value="EFh"/>
    <property type="match status" value="1"/>
</dbReference>
<dbReference type="PROSITE" id="PS50889">
    <property type="entry name" value="S4"/>
    <property type="match status" value="1"/>
</dbReference>
<dbReference type="Gene3D" id="3.30.70.1560">
    <property type="entry name" value="Alpha-L RNA-binding motif"/>
    <property type="match status" value="1"/>
</dbReference>